<dbReference type="VEuPathDB" id="FungiDB:GVI51_L05687"/>
<organism evidence="1 3">
    <name type="scientific">Candida glabrata</name>
    <name type="common">Yeast</name>
    <name type="synonym">Torulopsis glabrata</name>
    <dbReference type="NCBI Taxonomy" id="5478"/>
    <lineage>
        <taxon>Eukaryota</taxon>
        <taxon>Fungi</taxon>
        <taxon>Dikarya</taxon>
        <taxon>Ascomycota</taxon>
        <taxon>Saccharomycotina</taxon>
        <taxon>Saccharomycetes</taxon>
        <taxon>Saccharomycetales</taxon>
        <taxon>Saccharomycetaceae</taxon>
        <taxon>Nakaseomyces</taxon>
    </lineage>
</organism>
<dbReference type="VEuPathDB" id="FungiDB:CAGL0L05830g"/>
<sequence length="216" mass="25359">MAHSRTFTEQLHHLRCLNDEILKTTDDINESLVESEITHIESKSVGESITTATTTTFTMKQNSEIVHYLLPFLNSLIKSFYSFYEHINDVEQLDFQFSQFRKSMTFSPVCKFSHNTTQTKDLVGTEVVNKNEWYEYHNGNMTKLFEILDTILILQTQLLNAYNNKHNSLKTNYQLDILYSIFIDPKSYGLKESDHVKSLRLEMFNVLLELFKSEFK</sequence>
<dbReference type="VEuPathDB" id="FungiDB:B1J91_L05830g"/>
<evidence type="ECO:0000313" key="3">
    <source>
        <dbReference type="Proteomes" id="UP000054886"/>
    </source>
</evidence>
<comment type="caution">
    <text evidence="1">The sequence shown here is derived from an EMBL/GenBank/DDBJ whole genome shotgun (WGS) entry which is preliminary data.</text>
</comment>
<protein>
    <submittedName>
        <fullName evidence="1">Uncharacterized protein</fullName>
    </submittedName>
</protein>
<dbReference type="AlphaFoldDB" id="A0A0W0EGM8"/>
<proteinExistence type="predicted"/>
<evidence type="ECO:0000313" key="1">
    <source>
        <dbReference type="EMBL" id="KTB10129.1"/>
    </source>
</evidence>
<name>A0A0W0EGM8_CANGB</name>
<dbReference type="Proteomes" id="UP000054886">
    <property type="component" value="Unassembled WGS sequence"/>
</dbReference>
<reference evidence="1 3" key="1">
    <citation type="submission" date="2015-10" db="EMBL/GenBank/DDBJ databases">
        <title>Draft genomes sequences of Candida glabrata isolates 1A, 1B, 2A, 2B, 3A and 3B.</title>
        <authorList>
            <person name="Haavelsrud O.E."/>
            <person name="Gaustad P."/>
        </authorList>
    </citation>
    <scope>NUCLEOTIDE SEQUENCE [LARGE SCALE GENOMIC DNA]</scope>
    <source>
        <strain evidence="1">910700640</strain>
    </source>
</reference>
<dbReference type="EMBL" id="LLZZ01000065">
    <property type="protein sequence ID" value="KTB10129.1"/>
    <property type="molecule type" value="Genomic_DNA"/>
</dbReference>
<dbReference type="VEuPathDB" id="FungiDB:GWK60_L09405"/>
<evidence type="ECO:0000313" key="2">
    <source>
        <dbReference type="EMBL" id="KTB10179.1"/>
    </source>
</evidence>
<accession>A0A0W0EGM8</accession>
<gene>
    <name evidence="2" type="ORF">AO440_003853</name>
    <name evidence="1" type="ORF">AO440_004499</name>
</gene>
<dbReference type="VEuPathDB" id="FungiDB:GW608_L09427"/>
<dbReference type="EMBL" id="LLZZ01000062">
    <property type="protein sequence ID" value="KTB10179.1"/>
    <property type="molecule type" value="Genomic_DNA"/>
</dbReference>